<feature type="compositionally biased region" description="Polar residues" evidence="11">
    <location>
        <begin position="830"/>
        <end position="847"/>
    </location>
</feature>
<evidence type="ECO:0000259" key="13">
    <source>
        <dbReference type="PROSITE" id="PS50016"/>
    </source>
</evidence>
<dbReference type="SUPFAM" id="SSF47370">
    <property type="entry name" value="Bromodomain"/>
    <property type="match status" value="1"/>
</dbReference>
<feature type="region of interest" description="Disordered" evidence="11">
    <location>
        <begin position="1052"/>
        <end position="1095"/>
    </location>
</feature>
<feature type="compositionally biased region" description="Basic and acidic residues" evidence="11">
    <location>
        <begin position="660"/>
        <end position="679"/>
    </location>
</feature>
<name>A0A166D6I0_9AGAM</name>
<dbReference type="GO" id="GO:0008270">
    <property type="term" value="F:zinc ion binding"/>
    <property type="evidence" value="ECO:0007669"/>
    <property type="project" value="UniProtKB-KW"/>
</dbReference>
<feature type="region of interest" description="Disordered" evidence="11">
    <location>
        <begin position="28"/>
        <end position="50"/>
    </location>
</feature>
<feature type="domain" description="PHD-type" evidence="13">
    <location>
        <begin position="135"/>
        <end position="185"/>
    </location>
</feature>
<feature type="domain" description="PWWP" evidence="14">
    <location>
        <begin position="947"/>
        <end position="1015"/>
    </location>
</feature>
<gene>
    <name evidence="16" type="ORF">SISSUDRAFT_1021839</name>
</gene>
<reference evidence="16 17" key="1">
    <citation type="journal article" date="2016" name="Mol. Biol. Evol.">
        <title>Comparative Genomics of Early-Diverging Mushroom-Forming Fungi Provides Insights into the Origins of Lignocellulose Decay Capabilities.</title>
        <authorList>
            <person name="Nagy L.G."/>
            <person name="Riley R."/>
            <person name="Tritt A."/>
            <person name="Adam C."/>
            <person name="Daum C."/>
            <person name="Floudas D."/>
            <person name="Sun H."/>
            <person name="Yadav J.S."/>
            <person name="Pangilinan J."/>
            <person name="Larsson K.H."/>
            <person name="Matsuura K."/>
            <person name="Barry K."/>
            <person name="Labutti K."/>
            <person name="Kuo R."/>
            <person name="Ohm R.A."/>
            <person name="Bhattacharya S.S."/>
            <person name="Shirouzu T."/>
            <person name="Yoshinaga Y."/>
            <person name="Martin F.M."/>
            <person name="Grigoriev I.V."/>
            <person name="Hibbett D.S."/>
        </authorList>
    </citation>
    <scope>NUCLEOTIDE SEQUENCE [LARGE SCALE GENOMIC DNA]</scope>
    <source>
        <strain evidence="16 17">HHB10207 ss-3</strain>
    </source>
</reference>
<evidence type="ECO:0000259" key="12">
    <source>
        <dbReference type="PROSITE" id="PS50014"/>
    </source>
</evidence>
<evidence type="ECO:0000256" key="8">
    <source>
        <dbReference type="ARBA" id="ARBA00023242"/>
    </source>
</evidence>
<evidence type="ECO:0000256" key="9">
    <source>
        <dbReference type="PROSITE-ProRule" id="PRU00035"/>
    </source>
</evidence>
<dbReference type="SMART" id="SM00297">
    <property type="entry name" value="BROMO"/>
    <property type="match status" value="1"/>
</dbReference>
<dbReference type="Proteomes" id="UP000076798">
    <property type="component" value="Unassembled WGS sequence"/>
</dbReference>
<protein>
    <recommendedName>
        <fullName evidence="18">Bromodomain-containing protein</fullName>
    </recommendedName>
</protein>
<dbReference type="InterPro" id="IPR036427">
    <property type="entry name" value="Bromodomain-like_sf"/>
</dbReference>
<evidence type="ECO:0008006" key="18">
    <source>
        <dbReference type="Google" id="ProtNLM"/>
    </source>
</evidence>
<dbReference type="GO" id="GO:0006325">
    <property type="term" value="P:chromatin organization"/>
    <property type="evidence" value="ECO:0007669"/>
    <property type="project" value="UniProtKB-ARBA"/>
</dbReference>
<feature type="region of interest" description="Disordered" evidence="11">
    <location>
        <begin position="716"/>
        <end position="739"/>
    </location>
</feature>
<feature type="region of interest" description="Disordered" evidence="11">
    <location>
        <begin position="319"/>
        <end position="355"/>
    </location>
</feature>
<dbReference type="STRING" id="1314776.A0A166D6I0"/>
<dbReference type="InterPro" id="IPR019787">
    <property type="entry name" value="Znf_PHD-finger"/>
</dbReference>
<feature type="domain" description="PHD-type" evidence="15">
    <location>
        <begin position="189"/>
        <end position="303"/>
    </location>
</feature>
<dbReference type="InterPro" id="IPR001965">
    <property type="entry name" value="Znf_PHD"/>
</dbReference>
<feature type="region of interest" description="Disordered" evidence="11">
    <location>
        <begin position="637"/>
        <end position="679"/>
    </location>
</feature>
<dbReference type="Gene3D" id="2.30.30.140">
    <property type="match status" value="1"/>
</dbReference>
<feature type="compositionally biased region" description="Acidic residues" evidence="11">
    <location>
        <begin position="321"/>
        <end position="332"/>
    </location>
</feature>
<keyword evidence="7 9" id="KW-0103">Bromodomain</keyword>
<evidence type="ECO:0000256" key="11">
    <source>
        <dbReference type="SAM" id="MobiDB-lite"/>
    </source>
</evidence>
<evidence type="ECO:0000256" key="10">
    <source>
        <dbReference type="PROSITE-ProRule" id="PRU00146"/>
    </source>
</evidence>
<keyword evidence="8" id="KW-0539">Nucleus</keyword>
<keyword evidence="5" id="KW-0862">Zinc</keyword>
<feature type="domain" description="Bromo" evidence="12">
    <location>
        <begin position="497"/>
        <end position="567"/>
    </location>
</feature>
<evidence type="ECO:0000256" key="7">
    <source>
        <dbReference type="ARBA" id="ARBA00023117"/>
    </source>
</evidence>
<dbReference type="SMART" id="SM00293">
    <property type="entry name" value="PWWP"/>
    <property type="match status" value="1"/>
</dbReference>
<dbReference type="CDD" id="cd04369">
    <property type="entry name" value="Bromodomain"/>
    <property type="match status" value="1"/>
</dbReference>
<dbReference type="CDD" id="cd05839">
    <property type="entry name" value="PWWP_BRPF"/>
    <property type="match status" value="1"/>
</dbReference>
<keyword evidence="6" id="KW-0007">Acetylation</keyword>
<accession>A0A166D6I0</accession>
<dbReference type="PROSITE" id="PS00633">
    <property type="entry name" value="BROMODOMAIN_1"/>
    <property type="match status" value="1"/>
</dbReference>
<dbReference type="PROSITE" id="PS50014">
    <property type="entry name" value="BROMODOMAIN_2"/>
    <property type="match status" value="1"/>
</dbReference>
<dbReference type="FunFam" id="3.30.40.10:FF:000008">
    <property type="entry name" value="Bromodomain containing 1, isoform CRA_a"/>
    <property type="match status" value="1"/>
</dbReference>
<sequence length="1106" mass="124282">MPPRMHRTTSATPAPILPVATFRKVEDEATTQHAGVHDQQARSYGYNDPNSDFKRPDTYIRYVEPLESELIGQVEYDMDEQDQAWLDTLNQERRKEQSNQVSYETFEIIMDKIEKDWFELMKKLPKTDAPIPSEDSTCSICDDAEVENSNAIVFCDGCNLAVHQECYGVPYIPEGQWLCRKCQLSPEHPVFCVLCPNEGGAFKQTSTGAWAHLLCAMYISETTVGNAAIQEPIEGVDKIEKARWKLICSLCGKGSGGACIQCAKTQCYTAYHTTCARQYKMLMPMKGAEGERLQLTSYCSKHLPKEQLEAHNAYLQSLEQDSSDGDDPDDGNPESRPLKRNNHHTGVLDTPKSKSARAYSKSYNLGAPLLPAKIVESVMQHISKISILKKSHFVHLVCKYWSLKREARRGAPLLKRLHLEPWTATSLENKQTEEDREIRKGLFMGLRKDLERVRLLADAVIRRETAKQEQAEPIYKLLEKTLLVHQAQLSQAFEKITLHDRNDYFKNPVSRFDVPDYFDIVANPMCWNQIEVKLDQHEYWDIEAFKHDVNLVLDNAMLYNKKDTTYHKAAAKMKPHVDIILGQLVGSSRSDPALDLGDLEPPLKMLELFTSDSITESMDILTDPDPLTSLFAFEIERPRPKPPPVSKKKAKPKIPKPIRIPRDYAAERARRKERERDDAAKVDEVPDFILPRTRGAAAAQAAFVAEAGVASADGLGSAPLSESVEPDERTAHSRERLVDSPMEVDFPAESMGHVSSKPTRVRVRRDPVVLPGQAIIPPVVDSVDGKKSFDMFDGGWILPPDQRRGGRPPPTETVEPPKKRQRTDRKKSGLSVTATSTQDNETISDAPTSHPAIPEIPEEPESKQDDVAQSHPVRTSKRKRAVKANSGSEMSELSELSEAEEPLAARLEQRSSHTSTPTPIVHPPERLNNAAEPFEHLKVRSDTKLEPGTLVWAKMESYPHWPAVVFEEDDPAVPVVVAKSRPKSLSGNPHLVRFYDRTSSWKWLEPNKLHLLGEDLEFDQKMLAGTVAKQKFKNERLKVLCRVAYAEAAAEIETEEDRKQTIPDGEDSTNPVHPADGVASDSLDAVPHDTIPRDDIADHVHHLSLS</sequence>
<dbReference type="PROSITE" id="PS51805">
    <property type="entry name" value="EPHD"/>
    <property type="match status" value="1"/>
</dbReference>
<evidence type="ECO:0000256" key="4">
    <source>
        <dbReference type="ARBA" id="ARBA00022771"/>
    </source>
</evidence>
<evidence type="ECO:0000313" key="17">
    <source>
        <dbReference type="Proteomes" id="UP000076798"/>
    </source>
</evidence>
<dbReference type="InterPro" id="IPR019542">
    <property type="entry name" value="Enhancer_polycomb-like_N"/>
</dbReference>
<dbReference type="Pfam" id="PF13832">
    <property type="entry name" value="zf-HC5HC2H_2"/>
    <property type="match status" value="1"/>
</dbReference>
<dbReference type="InterPro" id="IPR001487">
    <property type="entry name" value="Bromodomain"/>
</dbReference>
<feature type="region of interest" description="Disordered" evidence="11">
    <location>
        <begin position="791"/>
        <end position="926"/>
    </location>
</feature>
<dbReference type="PRINTS" id="PR00503">
    <property type="entry name" value="BROMODOMAIN"/>
</dbReference>
<dbReference type="Gene3D" id="3.30.40.10">
    <property type="entry name" value="Zinc/RING finger domain, C3HC4 (zinc finger)"/>
    <property type="match status" value="2"/>
</dbReference>
<keyword evidence="4 10" id="KW-0863">Zinc-finger</keyword>
<evidence type="ECO:0000259" key="14">
    <source>
        <dbReference type="PROSITE" id="PS50812"/>
    </source>
</evidence>
<dbReference type="Pfam" id="PF10513">
    <property type="entry name" value="EPL1"/>
    <property type="match status" value="1"/>
</dbReference>
<keyword evidence="17" id="KW-1185">Reference proteome</keyword>
<keyword evidence="1" id="KW-0597">Phosphoprotein</keyword>
<dbReference type="InterPro" id="IPR019786">
    <property type="entry name" value="Zinc_finger_PHD-type_CS"/>
</dbReference>
<dbReference type="SUPFAM" id="SSF57903">
    <property type="entry name" value="FYVE/PHD zinc finger"/>
    <property type="match status" value="2"/>
</dbReference>
<dbReference type="PROSITE" id="PS50016">
    <property type="entry name" value="ZF_PHD_2"/>
    <property type="match status" value="1"/>
</dbReference>
<evidence type="ECO:0000256" key="2">
    <source>
        <dbReference type="ARBA" id="ARBA00022723"/>
    </source>
</evidence>
<dbReference type="PANTHER" id="PTHR13793:SF107">
    <property type="entry name" value="BROMODOMAIN-CONTAINING PROTEIN HOMOLOG"/>
    <property type="match status" value="1"/>
</dbReference>
<dbReference type="InterPro" id="IPR034732">
    <property type="entry name" value="EPHD"/>
</dbReference>
<evidence type="ECO:0000256" key="3">
    <source>
        <dbReference type="ARBA" id="ARBA00022737"/>
    </source>
</evidence>
<dbReference type="InterPro" id="IPR011011">
    <property type="entry name" value="Znf_FYVE_PHD"/>
</dbReference>
<organism evidence="16 17">
    <name type="scientific">Sistotremastrum suecicum HHB10207 ss-3</name>
    <dbReference type="NCBI Taxonomy" id="1314776"/>
    <lineage>
        <taxon>Eukaryota</taxon>
        <taxon>Fungi</taxon>
        <taxon>Dikarya</taxon>
        <taxon>Basidiomycota</taxon>
        <taxon>Agaricomycotina</taxon>
        <taxon>Agaricomycetes</taxon>
        <taxon>Sistotremastrales</taxon>
        <taxon>Sistotremastraceae</taxon>
        <taxon>Sistotremastrum</taxon>
    </lineage>
</organism>
<keyword evidence="3" id="KW-0677">Repeat</keyword>
<dbReference type="Gene3D" id="1.20.920.10">
    <property type="entry name" value="Bromodomain-like"/>
    <property type="match status" value="1"/>
</dbReference>
<dbReference type="Pfam" id="PF13831">
    <property type="entry name" value="PHD_2"/>
    <property type="match status" value="1"/>
</dbReference>
<feature type="compositionally biased region" description="Basic and acidic residues" evidence="11">
    <location>
        <begin position="726"/>
        <end position="738"/>
    </location>
</feature>
<dbReference type="SUPFAM" id="SSF63748">
    <property type="entry name" value="Tudor/PWWP/MBT"/>
    <property type="match status" value="1"/>
</dbReference>
<dbReference type="SMART" id="SM00249">
    <property type="entry name" value="PHD"/>
    <property type="match status" value="2"/>
</dbReference>
<evidence type="ECO:0000256" key="6">
    <source>
        <dbReference type="ARBA" id="ARBA00022990"/>
    </source>
</evidence>
<dbReference type="GO" id="GO:0006357">
    <property type="term" value="P:regulation of transcription by RNA polymerase II"/>
    <property type="evidence" value="ECO:0007669"/>
    <property type="project" value="TreeGrafter"/>
</dbReference>
<feature type="compositionally biased region" description="Basic residues" evidence="11">
    <location>
        <begin position="646"/>
        <end position="656"/>
    </location>
</feature>
<proteinExistence type="predicted"/>
<dbReference type="Pfam" id="PF00439">
    <property type="entry name" value="Bromodomain"/>
    <property type="match status" value="1"/>
</dbReference>
<keyword evidence="2" id="KW-0479">Metal-binding</keyword>
<dbReference type="InterPro" id="IPR000313">
    <property type="entry name" value="PWWP_dom"/>
</dbReference>
<dbReference type="InterPro" id="IPR013083">
    <property type="entry name" value="Znf_RING/FYVE/PHD"/>
</dbReference>
<dbReference type="PROSITE" id="PS01359">
    <property type="entry name" value="ZF_PHD_1"/>
    <property type="match status" value="1"/>
</dbReference>
<dbReference type="OrthoDB" id="20839at2759"/>
<dbReference type="CDD" id="cd15492">
    <property type="entry name" value="PHD_BRPF_JADE_like"/>
    <property type="match status" value="1"/>
</dbReference>
<dbReference type="InterPro" id="IPR050701">
    <property type="entry name" value="Histone_Mod_Regulator"/>
</dbReference>
<evidence type="ECO:0000256" key="5">
    <source>
        <dbReference type="ARBA" id="ARBA00022833"/>
    </source>
</evidence>
<dbReference type="PROSITE" id="PS50812">
    <property type="entry name" value="PWWP"/>
    <property type="match status" value="1"/>
</dbReference>
<dbReference type="AlphaFoldDB" id="A0A166D6I0"/>
<evidence type="ECO:0000259" key="15">
    <source>
        <dbReference type="PROSITE" id="PS51805"/>
    </source>
</evidence>
<dbReference type="InterPro" id="IPR018359">
    <property type="entry name" value="Bromodomain_CS"/>
</dbReference>
<feature type="compositionally biased region" description="Basic and acidic residues" evidence="11">
    <location>
        <begin position="1086"/>
        <end position="1095"/>
    </location>
</feature>
<dbReference type="Pfam" id="PF00855">
    <property type="entry name" value="PWWP"/>
    <property type="match status" value="1"/>
</dbReference>
<evidence type="ECO:0000313" key="16">
    <source>
        <dbReference type="EMBL" id="KZT38187.1"/>
    </source>
</evidence>
<dbReference type="EMBL" id="KV428068">
    <property type="protein sequence ID" value="KZT38187.1"/>
    <property type="molecule type" value="Genomic_DNA"/>
</dbReference>
<evidence type="ECO:0000256" key="1">
    <source>
        <dbReference type="ARBA" id="ARBA00022553"/>
    </source>
</evidence>
<dbReference type="PANTHER" id="PTHR13793">
    <property type="entry name" value="PHD FINGER PROTEINS"/>
    <property type="match status" value="1"/>
</dbReference>